<dbReference type="Proteomes" id="UP000216363">
    <property type="component" value="Unassembled WGS sequence"/>
</dbReference>
<feature type="transmembrane region" description="Helical" evidence="2">
    <location>
        <begin position="227"/>
        <end position="247"/>
    </location>
</feature>
<evidence type="ECO:0000256" key="1">
    <source>
        <dbReference type="SAM" id="Coils"/>
    </source>
</evidence>
<keyword evidence="2" id="KW-0472">Membrane</keyword>
<protein>
    <submittedName>
        <fullName evidence="4">Putative transmembrane protein</fullName>
    </submittedName>
</protein>
<proteinExistence type="predicted"/>
<evidence type="ECO:0000313" key="4">
    <source>
        <dbReference type="EMBL" id="OYR32973.1"/>
    </source>
</evidence>
<reference evidence="4 5" key="1">
    <citation type="submission" date="2017-07" db="EMBL/GenBank/DDBJ databases">
        <title>Draft genome of Ochrobactrum lupini type strain LUP21.</title>
        <authorList>
            <person name="Krzyzanowska D.M."/>
            <person name="Jafra S."/>
        </authorList>
    </citation>
    <scope>NUCLEOTIDE SEQUENCE [LARGE SCALE GENOMIC DNA]</scope>
    <source>
        <strain evidence="4 5">LUP21</strain>
    </source>
</reference>
<feature type="coiled-coil region" evidence="1">
    <location>
        <begin position="69"/>
        <end position="96"/>
    </location>
</feature>
<feature type="transmembrane region" description="Helical" evidence="2">
    <location>
        <begin position="282"/>
        <end position="302"/>
    </location>
</feature>
<dbReference type="EMBL" id="NNRN01000001">
    <property type="protein sequence ID" value="OYR32973.1"/>
    <property type="molecule type" value="Genomic_DNA"/>
</dbReference>
<keyword evidence="6" id="KW-1185">Reference proteome</keyword>
<keyword evidence="1" id="KW-0175">Coiled coil</keyword>
<comment type="caution">
    <text evidence="4">The sequence shown here is derived from an EMBL/GenBank/DDBJ whole genome shotgun (WGS) entry which is preliminary data.</text>
</comment>
<evidence type="ECO:0000313" key="6">
    <source>
        <dbReference type="Proteomes" id="UP000435957"/>
    </source>
</evidence>
<dbReference type="RefSeq" id="WP_094513152.1">
    <property type="nucleotide sequence ID" value="NZ_JBHEEP010000036.1"/>
</dbReference>
<evidence type="ECO:0000313" key="3">
    <source>
        <dbReference type="EMBL" id="KAB2699904.1"/>
    </source>
</evidence>
<reference evidence="3 6" key="2">
    <citation type="submission" date="2019-09" db="EMBL/GenBank/DDBJ databases">
        <title>Taxonomic organization of the family Brucellaceae based on a phylogenomic approach.</title>
        <authorList>
            <person name="Leclercq S."/>
            <person name="Cloeckaert A."/>
            <person name="Zygmunt M.S."/>
        </authorList>
    </citation>
    <scope>NUCLEOTIDE SEQUENCE [LARGE SCALE GENOMIC DNA]</scope>
    <source>
        <strain evidence="3 6">LUP23</strain>
    </source>
</reference>
<name>A0A256H0M2_9HYPH</name>
<dbReference type="EMBL" id="WBWF01000030">
    <property type="protein sequence ID" value="KAB2699904.1"/>
    <property type="molecule type" value="Genomic_DNA"/>
</dbReference>
<sequence>MLGNFWKKAKQAGHAFQPSTYIFPSLDASKVEADLDIHAEATERGAEEQPDEGAQSLDRKELQIIQVVEDAKNDAYQNLEDQLQSFSQRLTTLDFQGQFSEIELSNANAISSFKAEVVKGKAELHDLRQKLLDATRSYNDFKTKNNITRAPQVTANHMLFLKYAVLLFIFVFEFVGNGYFLAKGNEMGLVGGFIQTMAFAFVNIGFTLFFALICVRRLYLPSIFQKLVGVLSIGLYGCFAVALNLFLAHYREVSGTTFEEAGRAALTQAIANPLGLQDIESWLLFASGLLFSLIAFVDGWSLTDPFPGLAKTYKQMLHARSEYTERQAYLIDELTNVRDDHESNIKEIIESLNERRSQHNEITAHRSKMLSLFITYQEGLERTANALLNTYRDANRKARKTPVPAYFNQPFNLQRVKPTMQASVELTSQEISEAIRKTQTELSTQIKEITQLCSDGIDQYHELDKLFPDEING</sequence>
<evidence type="ECO:0000256" key="2">
    <source>
        <dbReference type="SAM" id="Phobius"/>
    </source>
</evidence>
<gene>
    <name evidence="4" type="ORF">CES86_5281</name>
    <name evidence="3" type="ORF">F9L03_24850</name>
</gene>
<accession>A0A256H0M2</accession>
<organism evidence="4 5">
    <name type="scientific">Brucella lupini</name>
    <dbReference type="NCBI Taxonomy" id="255457"/>
    <lineage>
        <taxon>Bacteria</taxon>
        <taxon>Pseudomonadati</taxon>
        <taxon>Pseudomonadota</taxon>
        <taxon>Alphaproteobacteria</taxon>
        <taxon>Hyphomicrobiales</taxon>
        <taxon>Brucellaceae</taxon>
        <taxon>Brucella/Ochrobactrum group</taxon>
        <taxon>Brucella</taxon>
    </lineage>
</organism>
<keyword evidence="2" id="KW-1133">Transmembrane helix</keyword>
<feature type="transmembrane region" description="Helical" evidence="2">
    <location>
        <begin position="159"/>
        <end position="181"/>
    </location>
</feature>
<feature type="transmembrane region" description="Helical" evidence="2">
    <location>
        <begin position="193"/>
        <end position="215"/>
    </location>
</feature>
<keyword evidence="2 4" id="KW-0812">Transmembrane</keyword>
<evidence type="ECO:0000313" key="5">
    <source>
        <dbReference type="Proteomes" id="UP000216363"/>
    </source>
</evidence>
<dbReference type="AlphaFoldDB" id="A0A256H0M2"/>
<dbReference type="Proteomes" id="UP000435957">
    <property type="component" value="Unassembled WGS sequence"/>
</dbReference>